<evidence type="ECO:0000313" key="14">
    <source>
        <dbReference type="Proteomes" id="UP000677918"/>
    </source>
</evidence>
<evidence type="ECO:0000313" key="13">
    <source>
        <dbReference type="EMBL" id="GIQ69340.1"/>
    </source>
</evidence>
<dbReference type="NCBIfam" id="TIGR00516">
    <property type="entry name" value="acpS"/>
    <property type="match status" value="1"/>
</dbReference>
<dbReference type="Gene3D" id="3.90.470.20">
    <property type="entry name" value="4'-phosphopantetheinyl transferase domain"/>
    <property type="match status" value="1"/>
</dbReference>
<dbReference type="Pfam" id="PF01648">
    <property type="entry name" value="ACPS"/>
    <property type="match status" value="1"/>
</dbReference>
<dbReference type="SUPFAM" id="SSF56214">
    <property type="entry name" value="4'-phosphopantetheinyl transferase"/>
    <property type="match status" value="1"/>
</dbReference>
<dbReference type="GO" id="GO:0000287">
    <property type="term" value="F:magnesium ion binding"/>
    <property type="evidence" value="ECO:0007669"/>
    <property type="project" value="UniProtKB-UniRule"/>
</dbReference>
<evidence type="ECO:0000259" key="12">
    <source>
        <dbReference type="Pfam" id="PF01648"/>
    </source>
</evidence>
<evidence type="ECO:0000256" key="9">
    <source>
        <dbReference type="ARBA" id="ARBA00023098"/>
    </source>
</evidence>
<evidence type="ECO:0000256" key="6">
    <source>
        <dbReference type="ARBA" id="ARBA00022723"/>
    </source>
</evidence>
<dbReference type="GO" id="GO:0006633">
    <property type="term" value="P:fatty acid biosynthetic process"/>
    <property type="evidence" value="ECO:0007669"/>
    <property type="project" value="UniProtKB-UniRule"/>
</dbReference>
<dbReference type="Proteomes" id="UP000677918">
    <property type="component" value="Unassembled WGS sequence"/>
</dbReference>
<keyword evidence="6 11" id="KW-0479">Metal-binding</keyword>
<evidence type="ECO:0000256" key="5">
    <source>
        <dbReference type="ARBA" id="ARBA00022679"/>
    </source>
</evidence>
<comment type="subcellular location">
    <subcellularLocation>
        <location evidence="11">Cytoplasm</location>
    </subcellularLocation>
</comment>
<dbReference type="InterPro" id="IPR004568">
    <property type="entry name" value="Ppantetheine-prot_Trfase_dom"/>
</dbReference>
<proteinExistence type="inferred from homology"/>
<keyword evidence="14" id="KW-1185">Reference proteome</keyword>
<comment type="similarity">
    <text evidence="11">Belongs to the P-Pant transferase superfamily. AcpS family.</text>
</comment>
<organism evidence="13 14">
    <name type="scientific">Xylanibacillus composti</name>
    <dbReference type="NCBI Taxonomy" id="1572762"/>
    <lineage>
        <taxon>Bacteria</taxon>
        <taxon>Bacillati</taxon>
        <taxon>Bacillota</taxon>
        <taxon>Bacilli</taxon>
        <taxon>Bacillales</taxon>
        <taxon>Paenibacillaceae</taxon>
        <taxon>Xylanibacillus</taxon>
    </lineage>
</organism>
<dbReference type="HAMAP" id="MF_00101">
    <property type="entry name" value="AcpS"/>
    <property type="match status" value="1"/>
</dbReference>
<reference evidence="13" key="1">
    <citation type="submission" date="2021-04" db="EMBL/GenBank/DDBJ databases">
        <title>Draft genome sequence of Xylanibacillus composti strain K13.</title>
        <authorList>
            <person name="Uke A."/>
            <person name="Chhe C."/>
            <person name="Baramee S."/>
            <person name="Kosugi A."/>
        </authorList>
    </citation>
    <scope>NUCLEOTIDE SEQUENCE</scope>
    <source>
        <strain evidence="13">K13</strain>
    </source>
</reference>
<dbReference type="InterPro" id="IPR050559">
    <property type="entry name" value="P-Pant_transferase_sf"/>
</dbReference>
<dbReference type="PANTHER" id="PTHR12215">
    <property type="entry name" value="PHOSPHOPANTETHEINE TRANSFERASE"/>
    <property type="match status" value="1"/>
</dbReference>
<evidence type="ECO:0000256" key="11">
    <source>
        <dbReference type="HAMAP-Rule" id="MF_00101"/>
    </source>
</evidence>
<feature type="domain" description="4'-phosphopantetheinyl transferase" evidence="12">
    <location>
        <begin position="19"/>
        <end position="133"/>
    </location>
</feature>
<evidence type="ECO:0000256" key="7">
    <source>
        <dbReference type="ARBA" id="ARBA00022832"/>
    </source>
</evidence>
<name>A0A8J4H481_9BACL</name>
<dbReference type="InterPro" id="IPR002582">
    <property type="entry name" value="ACPS"/>
</dbReference>
<dbReference type="GO" id="GO:0008897">
    <property type="term" value="F:holo-[acyl-carrier-protein] synthase activity"/>
    <property type="evidence" value="ECO:0007669"/>
    <property type="project" value="UniProtKB-UniRule"/>
</dbReference>
<comment type="catalytic activity">
    <reaction evidence="11">
        <text>apo-[ACP] + CoA = holo-[ACP] + adenosine 3',5'-bisphosphate + H(+)</text>
        <dbReference type="Rhea" id="RHEA:12068"/>
        <dbReference type="Rhea" id="RHEA-COMP:9685"/>
        <dbReference type="Rhea" id="RHEA-COMP:9690"/>
        <dbReference type="ChEBI" id="CHEBI:15378"/>
        <dbReference type="ChEBI" id="CHEBI:29999"/>
        <dbReference type="ChEBI" id="CHEBI:57287"/>
        <dbReference type="ChEBI" id="CHEBI:58343"/>
        <dbReference type="ChEBI" id="CHEBI:64479"/>
        <dbReference type="EC" id="2.7.8.7"/>
    </reaction>
</comment>
<evidence type="ECO:0000256" key="10">
    <source>
        <dbReference type="ARBA" id="ARBA00023160"/>
    </source>
</evidence>
<dbReference type="GO" id="GO:0005829">
    <property type="term" value="C:cytosol"/>
    <property type="evidence" value="ECO:0007669"/>
    <property type="project" value="TreeGrafter"/>
</dbReference>
<dbReference type="EC" id="2.7.8.7" evidence="11"/>
<evidence type="ECO:0000256" key="2">
    <source>
        <dbReference type="ARBA" id="ARBA00010990"/>
    </source>
</evidence>
<sequence>MQEVSMACKTIPKQLSVVGIGIDMQSIEQLRQALERQGERMIAKVFTAQEREYCLSHANAAQHFAARWAVKEAFYKAMSGELSIPYRFVDVETRRTAHGKPYLFLYGALHEHAVRHRLDFHISLSHSGEYAAGIVLVTRPAEPGKELAT</sequence>
<dbReference type="GO" id="GO:0019878">
    <property type="term" value="P:lysine biosynthetic process via aminoadipic acid"/>
    <property type="evidence" value="ECO:0007669"/>
    <property type="project" value="TreeGrafter"/>
</dbReference>
<evidence type="ECO:0000256" key="4">
    <source>
        <dbReference type="ARBA" id="ARBA00022516"/>
    </source>
</evidence>
<feature type="binding site" evidence="11">
    <location>
        <position position="23"/>
    </location>
    <ligand>
        <name>Mg(2+)</name>
        <dbReference type="ChEBI" id="CHEBI:18420"/>
    </ligand>
</feature>
<dbReference type="NCBIfam" id="TIGR00556">
    <property type="entry name" value="pantethn_trn"/>
    <property type="match status" value="1"/>
</dbReference>
<dbReference type="InterPro" id="IPR008278">
    <property type="entry name" value="4-PPantetheinyl_Trfase_dom"/>
</dbReference>
<keyword evidence="5 11" id="KW-0808">Transferase</keyword>
<comment type="cofactor">
    <cofactor evidence="1 11">
        <name>Mg(2+)</name>
        <dbReference type="ChEBI" id="CHEBI:18420"/>
    </cofactor>
</comment>
<keyword evidence="4 11" id="KW-0444">Lipid biosynthesis</keyword>
<comment type="function">
    <text evidence="11">Transfers the 4'-phosphopantetheine moiety from coenzyme A to a Ser of acyl-carrier-protein.</text>
</comment>
<comment type="caution">
    <text evidence="13">The sequence shown here is derived from an EMBL/GenBank/DDBJ whole genome shotgun (WGS) entry which is preliminary data.</text>
</comment>
<evidence type="ECO:0000256" key="1">
    <source>
        <dbReference type="ARBA" id="ARBA00001946"/>
    </source>
</evidence>
<gene>
    <name evidence="13" type="primary">acpS_2</name>
    <name evidence="11" type="synonym">acpS</name>
    <name evidence="13" type="ORF">XYCOK13_21640</name>
</gene>
<keyword evidence="7 11" id="KW-0276">Fatty acid metabolism</keyword>
<dbReference type="AlphaFoldDB" id="A0A8J4H481"/>
<keyword evidence="9 11" id="KW-0443">Lipid metabolism</keyword>
<dbReference type="PANTHER" id="PTHR12215:SF15">
    <property type="entry name" value="4'-PHOSPHOPANTETHEINYL TRANSFERASE SUPERFAMILY-RELATED"/>
    <property type="match status" value="1"/>
</dbReference>
<accession>A0A8J4H481</accession>
<keyword evidence="8 11" id="KW-0460">Magnesium</keyword>
<comment type="similarity">
    <text evidence="2">Belongs to the P-Pant transferase superfamily. Gsp/Sfp/HetI/AcpT family.</text>
</comment>
<keyword evidence="10 11" id="KW-0275">Fatty acid biosynthesis</keyword>
<evidence type="ECO:0000256" key="8">
    <source>
        <dbReference type="ARBA" id="ARBA00022842"/>
    </source>
</evidence>
<keyword evidence="3 11" id="KW-0963">Cytoplasm</keyword>
<dbReference type="EMBL" id="BOVK01000027">
    <property type="protein sequence ID" value="GIQ69340.1"/>
    <property type="molecule type" value="Genomic_DNA"/>
</dbReference>
<evidence type="ECO:0000256" key="3">
    <source>
        <dbReference type="ARBA" id="ARBA00022490"/>
    </source>
</evidence>
<protein>
    <recommendedName>
        <fullName evidence="11">Holo-[acyl-carrier-protein] synthase</fullName>
        <shortName evidence="11">Holo-ACP synthase</shortName>
        <ecNumber evidence="11">2.7.8.7</ecNumber>
    </recommendedName>
    <alternativeName>
        <fullName evidence="11">4'-phosphopantetheinyl transferase AcpS</fullName>
    </alternativeName>
</protein>
<dbReference type="InterPro" id="IPR037143">
    <property type="entry name" value="4-PPantetheinyl_Trfase_dom_sf"/>
</dbReference>
<feature type="binding site" evidence="11">
    <location>
        <position position="72"/>
    </location>
    <ligand>
        <name>Mg(2+)</name>
        <dbReference type="ChEBI" id="CHEBI:18420"/>
    </ligand>
</feature>